<protein>
    <submittedName>
        <fullName evidence="1">Uncharacterized protein</fullName>
    </submittedName>
</protein>
<name>R7ZRK4_9BACT</name>
<comment type="caution">
    <text evidence="1">The sequence shown here is derived from an EMBL/GenBank/DDBJ whole genome shotgun (WGS) entry which is preliminary data.</text>
</comment>
<gene>
    <name evidence="1" type="ORF">ADIS_3128</name>
</gene>
<keyword evidence="2" id="KW-1185">Reference proteome</keyword>
<proteinExistence type="predicted"/>
<dbReference type="AlphaFoldDB" id="R7ZRK4"/>
<evidence type="ECO:0000313" key="1">
    <source>
        <dbReference type="EMBL" id="EON76678.1"/>
    </source>
</evidence>
<dbReference type="Proteomes" id="UP000013909">
    <property type="component" value="Unassembled WGS sequence"/>
</dbReference>
<organism evidence="1 2">
    <name type="scientific">Lunatimonas lonarensis</name>
    <dbReference type="NCBI Taxonomy" id="1232681"/>
    <lineage>
        <taxon>Bacteria</taxon>
        <taxon>Pseudomonadati</taxon>
        <taxon>Bacteroidota</taxon>
        <taxon>Cytophagia</taxon>
        <taxon>Cytophagales</taxon>
        <taxon>Cyclobacteriaceae</taxon>
    </lineage>
</organism>
<reference evidence="1 2" key="1">
    <citation type="submission" date="2013-02" db="EMBL/GenBank/DDBJ databases">
        <title>A novel strain isolated from Lonar lake, Maharashtra, India.</title>
        <authorList>
            <person name="Singh A."/>
        </authorList>
    </citation>
    <scope>NUCLEOTIDE SEQUENCE [LARGE SCALE GENOMIC DNA]</scope>
    <source>
        <strain evidence="1 2">AK24</strain>
    </source>
</reference>
<evidence type="ECO:0000313" key="2">
    <source>
        <dbReference type="Proteomes" id="UP000013909"/>
    </source>
</evidence>
<accession>R7ZRK4</accession>
<sequence length="51" mass="5897">MVKHPGSAIKSNPMDFLGIVNRKRVYFDQFPRRTAFGFYSCAFTADSYTEK</sequence>
<dbReference type="EMBL" id="AQHR01000085">
    <property type="protein sequence ID" value="EON76678.1"/>
    <property type="molecule type" value="Genomic_DNA"/>
</dbReference>